<evidence type="ECO:0000313" key="3">
    <source>
        <dbReference type="EMBL" id="KAJ1721506.1"/>
    </source>
</evidence>
<evidence type="ECO:0000256" key="2">
    <source>
        <dbReference type="SAM" id="SignalP"/>
    </source>
</evidence>
<feature type="chain" id="PRO_5040827069" evidence="2">
    <location>
        <begin position="23"/>
        <end position="288"/>
    </location>
</feature>
<sequence length="288" mass="29525">MHIIKTRIAACIVVGIAGLVAGQRQPQNMNTGFSQFTPIRLIQAQDPEQQRTIQSLVQELQKSSPQLFSNIGQNGGQQQLALAVPSPLVGSGQAPAPAPQSLPQQFQPQVAAPSPAPAVAPAPAPVPTPQAPPAPVPAPAPIPSSMPTMTDSAVGTSQATPLASGTNLPLNFVVNGMSAVDTVGELPADSLPFGLHFDASHSSLEDDDNESNDMWSDSHGHHASHSSGKSSKGPHTAHRSRSGTGSSGDEMDGMSDNYDDLSGLDSSATKTAMSLVAIGLSLLGVFAA</sequence>
<feature type="region of interest" description="Disordered" evidence="1">
    <location>
        <begin position="89"/>
        <end position="165"/>
    </location>
</feature>
<comment type="caution">
    <text evidence="3">The sequence shown here is derived from an EMBL/GenBank/DDBJ whole genome shotgun (WGS) entry which is preliminary data.</text>
</comment>
<gene>
    <name evidence="3" type="ORF">LPJ53_003966</name>
</gene>
<protein>
    <submittedName>
        <fullName evidence="3">Uncharacterized protein</fullName>
    </submittedName>
</protein>
<dbReference type="OrthoDB" id="5599755at2759"/>
<evidence type="ECO:0000313" key="4">
    <source>
        <dbReference type="Proteomes" id="UP001149813"/>
    </source>
</evidence>
<proteinExistence type="predicted"/>
<accession>A0A9W7XY53</accession>
<name>A0A9W7XY53_9FUNG</name>
<feature type="compositionally biased region" description="Low complexity" evidence="1">
    <location>
        <begin position="93"/>
        <end position="113"/>
    </location>
</feature>
<dbReference type="Proteomes" id="UP001149813">
    <property type="component" value="Unassembled WGS sequence"/>
</dbReference>
<keyword evidence="2" id="KW-0732">Signal</keyword>
<feature type="compositionally biased region" description="Low complexity" evidence="1">
    <location>
        <begin position="225"/>
        <end position="234"/>
    </location>
</feature>
<feature type="signal peptide" evidence="2">
    <location>
        <begin position="1"/>
        <end position="22"/>
    </location>
</feature>
<organism evidence="3 4">
    <name type="scientific">Coemansia erecta</name>
    <dbReference type="NCBI Taxonomy" id="147472"/>
    <lineage>
        <taxon>Eukaryota</taxon>
        <taxon>Fungi</taxon>
        <taxon>Fungi incertae sedis</taxon>
        <taxon>Zoopagomycota</taxon>
        <taxon>Kickxellomycotina</taxon>
        <taxon>Kickxellomycetes</taxon>
        <taxon>Kickxellales</taxon>
        <taxon>Kickxellaceae</taxon>
        <taxon>Coemansia</taxon>
    </lineage>
</organism>
<keyword evidence="4" id="KW-1185">Reference proteome</keyword>
<dbReference type="EMBL" id="JANBOJ010000166">
    <property type="protein sequence ID" value="KAJ1721506.1"/>
    <property type="molecule type" value="Genomic_DNA"/>
</dbReference>
<feature type="region of interest" description="Disordered" evidence="1">
    <location>
        <begin position="202"/>
        <end position="263"/>
    </location>
</feature>
<feature type="compositionally biased region" description="Polar residues" evidence="1">
    <location>
        <begin position="145"/>
        <end position="165"/>
    </location>
</feature>
<dbReference type="AlphaFoldDB" id="A0A9W7XY53"/>
<evidence type="ECO:0000256" key="1">
    <source>
        <dbReference type="SAM" id="MobiDB-lite"/>
    </source>
</evidence>
<reference evidence="3" key="1">
    <citation type="submission" date="2022-07" db="EMBL/GenBank/DDBJ databases">
        <title>Phylogenomic reconstructions and comparative analyses of Kickxellomycotina fungi.</title>
        <authorList>
            <person name="Reynolds N.K."/>
            <person name="Stajich J.E."/>
            <person name="Barry K."/>
            <person name="Grigoriev I.V."/>
            <person name="Crous P."/>
            <person name="Smith M.E."/>
        </authorList>
    </citation>
    <scope>NUCLEOTIDE SEQUENCE</scope>
    <source>
        <strain evidence="3">NBRC 32514</strain>
    </source>
</reference>
<feature type="compositionally biased region" description="Pro residues" evidence="1">
    <location>
        <begin position="114"/>
        <end position="144"/>
    </location>
</feature>
<feature type="compositionally biased region" description="Acidic residues" evidence="1">
    <location>
        <begin position="249"/>
        <end position="259"/>
    </location>
</feature>